<accession>A0A9D4PW37</accession>
<reference evidence="1" key="2">
    <citation type="submission" date="2021-09" db="EMBL/GenBank/DDBJ databases">
        <authorList>
            <person name="Jia N."/>
            <person name="Wang J."/>
            <person name="Shi W."/>
            <person name="Du L."/>
            <person name="Sun Y."/>
            <person name="Zhan W."/>
            <person name="Jiang J."/>
            <person name="Wang Q."/>
            <person name="Zhang B."/>
            <person name="Ji P."/>
            <person name="Sakyi L.B."/>
            <person name="Cui X."/>
            <person name="Yuan T."/>
            <person name="Jiang B."/>
            <person name="Yang W."/>
            <person name="Lam T.T.-Y."/>
            <person name="Chang Q."/>
            <person name="Ding S."/>
            <person name="Wang X."/>
            <person name="Zhu J."/>
            <person name="Ruan X."/>
            <person name="Zhao L."/>
            <person name="Wei J."/>
            <person name="Que T."/>
            <person name="Du C."/>
            <person name="Cheng J."/>
            <person name="Dai P."/>
            <person name="Han X."/>
            <person name="Huang E."/>
            <person name="Gao Y."/>
            <person name="Liu J."/>
            <person name="Shao H."/>
            <person name="Ye R."/>
            <person name="Li L."/>
            <person name="Wei W."/>
            <person name="Wang X."/>
            <person name="Wang C."/>
            <person name="Huo Q."/>
            <person name="Li W."/>
            <person name="Guo W."/>
            <person name="Chen H."/>
            <person name="Chen S."/>
            <person name="Zhou L."/>
            <person name="Zhou L."/>
            <person name="Ni X."/>
            <person name="Tian J."/>
            <person name="Zhou Y."/>
            <person name="Sheng Y."/>
            <person name="Liu T."/>
            <person name="Pan Y."/>
            <person name="Xia L."/>
            <person name="Li J."/>
            <person name="Zhao F."/>
            <person name="Cao W."/>
        </authorList>
    </citation>
    <scope>NUCLEOTIDE SEQUENCE</scope>
    <source>
        <strain evidence="1">Rsan-2018</strain>
        <tissue evidence="1">Larvae</tissue>
    </source>
</reference>
<sequence length="494" mass="54028">MPDGSESENVADIDRTFSEYFTNLFSEGDPDTGADVSIRELERLCGTVPKLPAEASGNLLKAVSAAEVFVTLRSMKVGSAPGPDGLPIEFYKEFWREIGTGLRTGVAADVWDQITQEVVDSTQKAIRCKFSFSAEPFFFWDGSTERLRRDVLRLPRRLGGYGLPCLATTAQLLALKTVLGVLDDVAAPARPLAMFFLGPLRRALVPRALGNLYPSAENTPPYYKALVALFRELTTVDPDLEPKKSAQRSPPPTFPWIELTSGRLPKEVADVQWQRAWRILPTLDRLQSWGIVQYARCPNCGSTETAAHAWQRVLSLRLLETNTQVFARFTDRSLLHKGPVPPGSHCTSFGGTAAEHASVGNVCGYSGRSELTLHRVAEKLALATYDALRASHVSDHRSYAAVFDRDLWNLDRVCVIARAASASQGLSSTEDEGGKRGGPSEGATSSLLRGLVASVVPVLQRSFARANVSALCTEALMDFSRRILRMDIAAWSAL</sequence>
<gene>
    <name evidence="1" type="ORF">HPB52_012784</name>
</gene>
<dbReference type="Proteomes" id="UP000821837">
    <property type="component" value="Unassembled WGS sequence"/>
</dbReference>
<dbReference type="AlphaFoldDB" id="A0A9D4PW37"/>
<dbReference type="VEuPathDB" id="VectorBase:RSAN_052366"/>
<evidence type="ECO:0000313" key="1">
    <source>
        <dbReference type="EMBL" id="KAH7956791.1"/>
    </source>
</evidence>
<dbReference type="EMBL" id="JABSTV010001250">
    <property type="protein sequence ID" value="KAH7956791.1"/>
    <property type="molecule type" value="Genomic_DNA"/>
</dbReference>
<keyword evidence="2" id="KW-1185">Reference proteome</keyword>
<reference evidence="1" key="1">
    <citation type="journal article" date="2020" name="Cell">
        <title>Large-Scale Comparative Analyses of Tick Genomes Elucidate Their Genetic Diversity and Vector Capacities.</title>
        <authorList>
            <consortium name="Tick Genome and Microbiome Consortium (TIGMIC)"/>
            <person name="Jia N."/>
            <person name="Wang J."/>
            <person name="Shi W."/>
            <person name="Du L."/>
            <person name="Sun Y."/>
            <person name="Zhan W."/>
            <person name="Jiang J.F."/>
            <person name="Wang Q."/>
            <person name="Zhang B."/>
            <person name="Ji P."/>
            <person name="Bell-Sakyi L."/>
            <person name="Cui X.M."/>
            <person name="Yuan T.T."/>
            <person name="Jiang B.G."/>
            <person name="Yang W.F."/>
            <person name="Lam T.T."/>
            <person name="Chang Q.C."/>
            <person name="Ding S.J."/>
            <person name="Wang X.J."/>
            <person name="Zhu J.G."/>
            <person name="Ruan X.D."/>
            <person name="Zhao L."/>
            <person name="Wei J.T."/>
            <person name="Ye R.Z."/>
            <person name="Que T.C."/>
            <person name="Du C.H."/>
            <person name="Zhou Y.H."/>
            <person name="Cheng J.X."/>
            <person name="Dai P.F."/>
            <person name="Guo W.B."/>
            <person name="Han X.H."/>
            <person name="Huang E.J."/>
            <person name="Li L.F."/>
            <person name="Wei W."/>
            <person name="Gao Y.C."/>
            <person name="Liu J.Z."/>
            <person name="Shao H.Z."/>
            <person name="Wang X."/>
            <person name="Wang C.C."/>
            <person name="Yang T.C."/>
            <person name="Huo Q.B."/>
            <person name="Li W."/>
            <person name="Chen H.Y."/>
            <person name="Chen S.E."/>
            <person name="Zhou L.G."/>
            <person name="Ni X.B."/>
            <person name="Tian J.H."/>
            <person name="Sheng Y."/>
            <person name="Liu T."/>
            <person name="Pan Y.S."/>
            <person name="Xia L.Y."/>
            <person name="Li J."/>
            <person name="Zhao F."/>
            <person name="Cao W.C."/>
        </authorList>
    </citation>
    <scope>NUCLEOTIDE SEQUENCE</scope>
    <source>
        <strain evidence="1">Rsan-2018</strain>
    </source>
</reference>
<proteinExistence type="predicted"/>
<protein>
    <submittedName>
        <fullName evidence="1">Uncharacterized protein</fullName>
    </submittedName>
</protein>
<name>A0A9D4PW37_RHISA</name>
<organism evidence="1 2">
    <name type="scientific">Rhipicephalus sanguineus</name>
    <name type="common">Brown dog tick</name>
    <name type="synonym">Ixodes sanguineus</name>
    <dbReference type="NCBI Taxonomy" id="34632"/>
    <lineage>
        <taxon>Eukaryota</taxon>
        <taxon>Metazoa</taxon>
        <taxon>Ecdysozoa</taxon>
        <taxon>Arthropoda</taxon>
        <taxon>Chelicerata</taxon>
        <taxon>Arachnida</taxon>
        <taxon>Acari</taxon>
        <taxon>Parasitiformes</taxon>
        <taxon>Ixodida</taxon>
        <taxon>Ixodoidea</taxon>
        <taxon>Ixodidae</taxon>
        <taxon>Rhipicephalinae</taxon>
        <taxon>Rhipicephalus</taxon>
        <taxon>Rhipicephalus</taxon>
    </lineage>
</organism>
<evidence type="ECO:0000313" key="2">
    <source>
        <dbReference type="Proteomes" id="UP000821837"/>
    </source>
</evidence>
<comment type="caution">
    <text evidence="1">The sequence shown here is derived from an EMBL/GenBank/DDBJ whole genome shotgun (WGS) entry which is preliminary data.</text>
</comment>